<dbReference type="AlphaFoldDB" id="A0AAN7P6Y0"/>
<proteinExistence type="predicted"/>
<evidence type="ECO:0000313" key="1">
    <source>
        <dbReference type="EMBL" id="KAK4827647.1"/>
    </source>
</evidence>
<accession>A0AAN7P6Y0</accession>
<dbReference type="EMBL" id="JAUNZN010000002">
    <property type="protein sequence ID" value="KAK4827647.1"/>
    <property type="molecule type" value="Genomic_DNA"/>
</dbReference>
<evidence type="ECO:0000313" key="2">
    <source>
        <dbReference type="Proteomes" id="UP001333110"/>
    </source>
</evidence>
<name>A0AAN7P6Y0_MYCAM</name>
<reference evidence="1 2" key="1">
    <citation type="journal article" date="2023" name="J. Hered.">
        <title>Chromosome-level genome of the wood stork (Mycteria americana) provides insight into avian chromosome evolution.</title>
        <authorList>
            <person name="Flamio R. Jr."/>
            <person name="Ramstad K.M."/>
        </authorList>
    </citation>
    <scope>NUCLEOTIDE SEQUENCE [LARGE SCALE GENOMIC DNA]</scope>
    <source>
        <strain evidence="1">JAX WOST 10</strain>
    </source>
</reference>
<keyword evidence="2" id="KW-1185">Reference proteome</keyword>
<comment type="caution">
    <text evidence="1">The sequence shown here is derived from an EMBL/GenBank/DDBJ whole genome shotgun (WGS) entry which is preliminary data.</text>
</comment>
<dbReference type="Proteomes" id="UP001333110">
    <property type="component" value="Unassembled WGS sequence"/>
</dbReference>
<sequence>MVVDIGQYEVEEKPLTECRKMSRVVNKMGQELLSGPEGNFTCILTVIVFFLLHLHIPKTPNPDKQGSLIQTALWKQTLASRLRVSKKLEGDTAGTADLNWLKGWSIPYNVMLSNKNCGRGRRKLGILASTVAIAQRLAGHRSACRSWILINRRLRGDLINVYKYLKGGCKENGASLFSVTPSDRTRVNGHKLKHRRFPLNINPHFFFTEHQNSFINSRLYAQRHLFNPQPFWWTEATRALPSLSRENEPNVPQHLSQVGA</sequence>
<protein>
    <submittedName>
        <fullName evidence="1">Uncharacterized protein</fullName>
    </submittedName>
</protein>
<organism evidence="1 2">
    <name type="scientific">Mycteria americana</name>
    <name type="common">Wood stork</name>
    <dbReference type="NCBI Taxonomy" id="33587"/>
    <lineage>
        <taxon>Eukaryota</taxon>
        <taxon>Metazoa</taxon>
        <taxon>Chordata</taxon>
        <taxon>Craniata</taxon>
        <taxon>Vertebrata</taxon>
        <taxon>Euteleostomi</taxon>
        <taxon>Archelosauria</taxon>
        <taxon>Archosauria</taxon>
        <taxon>Dinosauria</taxon>
        <taxon>Saurischia</taxon>
        <taxon>Theropoda</taxon>
        <taxon>Coelurosauria</taxon>
        <taxon>Aves</taxon>
        <taxon>Neognathae</taxon>
        <taxon>Neoaves</taxon>
        <taxon>Aequornithes</taxon>
        <taxon>Ciconiiformes</taxon>
        <taxon>Ciconiidae</taxon>
        <taxon>Mycteria</taxon>
    </lineage>
</organism>
<gene>
    <name evidence="1" type="ORF">QYF61_020419</name>
</gene>